<dbReference type="EMBL" id="JAMYWD010000009">
    <property type="protein sequence ID" value="KAJ4961985.1"/>
    <property type="molecule type" value="Genomic_DNA"/>
</dbReference>
<dbReference type="AlphaFoldDB" id="A0A9Q0K4T3"/>
<feature type="transmembrane region" description="Helical" evidence="1">
    <location>
        <begin position="16"/>
        <end position="40"/>
    </location>
</feature>
<name>A0A9Q0K4T3_9MAGN</name>
<dbReference type="Proteomes" id="UP001141806">
    <property type="component" value="Unassembled WGS sequence"/>
</dbReference>
<reference evidence="2" key="1">
    <citation type="journal article" date="2023" name="Plant J.">
        <title>The genome of the king protea, Protea cynaroides.</title>
        <authorList>
            <person name="Chang J."/>
            <person name="Duong T.A."/>
            <person name="Schoeman C."/>
            <person name="Ma X."/>
            <person name="Roodt D."/>
            <person name="Barker N."/>
            <person name="Li Z."/>
            <person name="Van de Peer Y."/>
            <person name="Mizrachi E."/>
        </authorList>
    </citation>
    <scope>NUCLEOTIDE SEQUENCE</scope>
    <source>
        <tissue evidence="2">Young leaves</tissue>
    </source>
</reference>
<evidence type="ECO:0000313" key="3">
    <source>
        <dbReference type="Proteomes" id="UP001141806"/>
    </source>
</evidence>
<accession>A0A9Q0K4T3</accession>
<dbReference type="PANTHER" id="PTHR31293">
    <property type="entry name" value="RNI-LIKE SUPERFAMILY PROTEIN"/>
    <property type="match status" value="1"/>
</dbReference>
<comment type="caution">
    <text evidence="2">The sequence shown here is derived from an EMBL/GenBank/DDBJ whole genome shotgun (WGS) entry which is preliminary data.</text>
</comment>
<keyword evidence="1" id="KW-1133">Transmembrane helix</keyword>
<proteinExistence type="predicted"/>
<keyword evidence="3" id="KW-1185">Reference proteome</keyword>
<keyword evidence="1" id="KW-0812">Transmembrane</keyword>
<evidence type="ECO:0008006" key="4">
    <source>
        <dbReference type="Google" id="ProtNLM"/>
    </source>
</evidence>
<protein>
    <recommendedName>
        <fullName evidence="4">F-box domain-containing protein</fullName>
    </recommendedName>
</protein>
<keyword evidence="1" id="KW-0472">Membrane</keyword>
<evidence type="ECO:0000256" key="1">
    <source>
        <dbReference type="SAM" id="Phobius"/>
    </source>
</evidence>
<dbReference type="InterPro" id="IPR055294">
    <property type="entry name" value="FBL60-like"/>
</dbReference>
<dbReference type="OrthoDB" id="673865at2759"/>
<organism evidence="2 3">
    <name type="scientific">Protea cynaroides</name>
    <dbReference type="NCBI Taxonomy" id="273540"/>
    <lineage>
        <taxon>Eukaryota</taxon>
        <taxon>Viridiplantae</taxon>
        <taxon>Streptophyta</taxon>
        <taxon>Embryophyta</taxon>
        <taxon>Tracheophyta</taxon>
        <taxon>Spermatophyta</taxon>
        <taxon>Magnoliopsida</taxon>
        <taxon>Proteales</taxon>
        <taxon>Proteaceae</taxon>
        <taxon>Protea</taxon>
    </lineage>
</organism>
<dbReference type="PANTHER" id="PTHR31293:SF12">
    <property type="entry name" value="RNI-LIKE SUPERFAMILY PROTEIN"/>
    <property type="match status" value="1"/>
</dbReference>
<sequence>MKRKSQDKISNLPDSILLYILSLPPIQFTVVTSVIAYRWWNLSTWCFVQATSLDFGDEVTDNQAPEQFIDFVNGCRNIHVVKQIEKFWLCSDWLDAVNLIGFAMRKSLKKLHLDFSHIRECYYIKGEIVSDPYIIENSGWKNSFKKN</sequence>
<evidence type="ECO:0000313" key="2">
    <source>
        <dbReference type="EMBL" id="KAJ4961985.1"/>
    </source>
</evidence>
<gene>
    <name evidence="2" type="ORF">NE237_021895</name>
</gene>